<dbReference type="InterPro" id="IPR006059">
    <property type="entry name" value="SBP"/>
</dbReference>
<dbReference type="EMBL" id="CP041636">
    <property type="protein sequence ID" value="QDO96012.1"/>
    <property type="molecule type" value="Genomic_DNA"/>
</dbReference>
<keyword evidence="5" id="KW-0472">Membrane</keyword>
<feature type="signal peptide" evidence="8">
    <location>
        <begin position="1"/>
        <end position="26"/>
    </location>
</feature>
<dbReference type="PANTHER" id="PTHR43649">
    <property type="entry name" value="ARABINOSE-BINDING PROTEIN-RELATED"/>
    <property type="match status" value="1"/>
</dbReference>
<gene>
    <name evidence="9" type="ORF">FNB15_01390</name>
</gene>
<dbReference type="SUPFAM" id="SSF53850">
    <property type="entry name" value="Periplasmic binding protein-like II"/>
    <property type="match status" value="1"/>
</dbReference>
<feature type="chain" id="PRO_5021836341" evidence="8">
    <location>
        <begin position="27"/>
        <end position="456"/>
    </location>
</feature>
<dbReference type="GO" id="GO:0042597">
    <property type="term" value="C:periplasmic space"/>
    <property type="evidence" value="ECO:0007669"/>
    <property type="project" value="UniProtKB-SubCell"/>
</dbReference>
<proteinExistence type="inferred from homology"/>
<organism evidence="9 10">
    <name type="scientific">Ferrovibrio terrae</name>
    <dbReference type="NCBI Taxonomy" id="2594003"/>
    <lineage>
        <taxon>Bacteria</taxon>
        <taxon>Pseudomonadati</taxon>
        <taxon>Pseudomonadota</taxon>
        <taxon>Alphaproteobacteria</taxon>
        <taxon>Rhodospirillales</taxon>
        <taxon>Rhodospirillaceae</taxon>
        <taxon>Ferrovibrio</taxon>
    </lineage>
</organism>
<evidence type="ECO:0000313" key="10">
    <source>
        <dbReference type="Proteomes" id="UP000317496"/>
    </source>
</evidence>
<dbReference type="RefSeq" id="WP_144066993.1">
    <property type="nucleotide sequence ID" value="NZ_CP041636.1"/>
</dbReference>
<dbReference type="AlphaFoldDB" id="A0A516GWY0"/>
<evidence type="ECO:0000313" key="9">
    <source>
        <dbReference type="EMBL" id="QDO96012.1"/>
    </source>
</evidence>
<evidence type="ECO:0000256" key="1">
    <source>
        <dbReference type="ARBA" id="ARBA00004418"/>
    </source>
</evidence>
<reference evidence="9 10" key="1">
    <citation type="submission" date="2019-07" db="EMBL/GenBank/DDBJ databases">
        <title>Genome sequencing for Ferrovibrio sp. K5.</title>
        <authorList>
            <person name="Park S.-J."/>
        </authorList>
    </citation>
    <scope>NUCLEOTIDE SEQUENCE [LARGE SCALE GENOMIC DNA]</scope>
    <source>
        <strain evidence="9 10">K5</strain>
    </source>
</reference>
<evidence type="ECO:0000256" key="5">
    <source>
        <dbReference type="ARBA" id="ARBA00023136"/>
    </source>
</evidence>
<accession>A0A516GWY0</accession>
<evidence type="ECO:0000256" key="3">
    <source>
        <dbReference type="ARBA" id="ARBA00022475"/>
    </source>
</evidence>
<dbReference type="KEGG" id="fer:FNB15_01390"/>
<dbReference type="Pfam" id="PF13416">
    <property type="entry name" value="SBP_bac_8"/>
    <property type="match status" value="1"/>
</dbReference>
<evidence type="ECO:0000256" key="4">
    <source>
        <dbReference type="ARBA" id="ARBA00022729"/>
    </source>
</evidence>
<dbReference type="PANTHER" id="PTHR43649:SF33">
    <property type="entry name" value="POLYGALACTURONAN_RHAMNOGALACTURONAN-BINDING PROTEIN YTCQ"/>
    <property type="match status" value="1"/>
</dbReference>
<keyword evidence="3" id="KW-1003">Cell membrane</keyword>
<keyword evidence="6" id="KW-0564">Palmitate</keyword>
<dbReference type="Gene3D" id="3.40.190.10">
    <property type="entry name" value="Periplasmic binding protein-like II"/>
    <property type="match status" value="1"/>
</dbReference>
<evidence type="ECO:0000256" key="6">
    <source>
        <dbReference type="ARBA" id="ARBA00023139"/>
    </source>
</evidence>
<evidence type="ECO:0000256" key="8">
    <source>
        <dbReference type="SAM" id="SignalP"/>
    </source>
</evidence>
<evidence type="ECO:0000256" key="2">
    <source>
        <dbReference type="ARBA" id="ARBA00008520"/>
    </source>
</evidence>
<evidence type="ECO:0000256" key="7">
    <source>
        <dbReference type="ARBA" id="ARBA00023288"/>
    </source>
</evidence>
<sequence>MRKALGLILASTAVAGIAGFAMPAAAQQTVTVWFTKGFYEAEDKALYAFIERFEKKHNAKVQLSLFSTEDIITKTVSAVEAGTPPDVGFGTTYDFRTTGKWAFDNKIEDLTDIITPIKDRFLPGTLETVYLQNNTAKKKAYYAMPVQQQTIHTFYWKDMIEEAGFKASDIPSDWKGYWSFWCDKVQPALRSKGKRVYGVGHPSSIAASDTFYSFLTFVNAYDASPVDKDGKLLVDNPKVKQGLVNALKDYADVNLKGCTPPSSVTWTDTDNNVNFHNKTTVMTHNATISIPSSHLDNANKGDAQARKNYNELIITGGWPKKPDGGTLPNLAAVKTAVVFADAKQKALGKQFLAMLLEDENLNPFVEGALGRWFTVTKAGADRAFWKDGSDPHRKQVYQQFITEGTIPFQFVYDYHFTTINAENVWGRAIARVAGDKIPAEQAVDEMIARIKVLVAQ</sequence>
<dbReference type="OrthoDB" id="8871943at2"/>
<keyword evidence="7" id="KW-0449">Lipoprotein</keyword>
<name>A0A516GWY0_9PROT</name>
<protein>
    <submittedName>
        <fullName evidence="9">Carbohydrate ABC transporter substrate-binding protein</fullName>
    </submittedName>
</protein>
<keyword evidence="4 8" id="KW-0732">Signal</keyword>
<keyword evidence="10" id="KW-1185">Reference proteome</keyword>
<comment type="subcellular location">
    <subcellularLocation>
        <location evidence="1">Periplasm</location>
    </subcellularLocation>
</comment>
<dbReference type="InterPro" id="IPR050490">
    <property type="entry name" value="Bact_solute-bd_prot1"/>
</dbReference>
<dbReference type="Proteomes" id="UP000317496">
    <property type="component" value="Chromosome"/>
</dbReference>
<comment type="similarity">
    <text evidence="2">Belongs to the bacterial solute-binding protein 1 family.</text>
</comment>